<reference evidence="2" key="1">
    <citation type="submission" date="2022-07" db="EMBL/GenBank/DDBJ databases">
        <title>Fungi with potential for degradation of polypropylene.</title>
        <authorList>
            <person name="Gostincar C."/>
        </authorList>
    </citation>
    <scope>NUCLEOTIDE SEQUENCE</scope>
    <source>
        <strain evidence="2">EXF-13308</strain>
    </source>
</reference>
<dbReference type="InterPro" id="IPR011333">
    <property type="entry name" value="SKP1/BTB/POZ_sf"/>
</dbReference>
<feature type="compositionally biased region" description="Polar residues" evidence="1">
    <location>
        <begin position="1"/>
        <end position="10"/>
    </location>
</feature>
<evidence type="ECO:0000256" key="1">
    <source>
        <dbReference type="SAM" id="MobiDB-lite"/>
    </source>
</evidence>
<dbReference type="Gene3D" id="3.30.710.10">
    <property type="entry name" value="Potassium Channel Kv1.1, Chain A"/>
    <property type="match status" value="1"/>
</dbReference>
<dbReference type="Proteomes" id="UP001174694">
    <property type="component" value="Unassembled WGS sequence"/>
</dbReference>
<keyword evidence="3" id="KW-1185">Reference proteome</keyword>
<organism evidence="2 3">
    <name type="scientific">Pleurostoma richardsiae</name>
    <dbReference type="NCBI Taxonomy" id="41990"/>
    <lineage>
        <taxon>Eukaryota</taxon>
        <taxon>Fungi</taxon>
        <taxon>Dikarya</taxon>
        <taxon>Ascomycota</taxon>
        <taxon>Pezizomycotina</taxon>
        <taxon>Sordariomycetes</taxon>
        <taxon>Sordariomycetidae</taxon>
        <taxon>Calosphaeriales</taxon>
        <taxon>Pleurostomataceae</taxon>
        <taxon>Pleurostoma</taxon>
    </lineage>
</organism>
<dbReference type="EMBL" id="JANBVO010000022">
    <property type="protein sequence ID" value="KAJ9142460.1"/>
    <property type="molecule type" value="Genomic_DNA"/>
</dbReference>
<comment type="caution">
    <text evidence="2">The sequence shown here is derived from an EMBL/GenBank/DDBJ whole genome shotgun (WGS) entry which is preliminary data.</text>
</comment>
<evidence type="ECO:0000313" key="2">
    <source>
        <dbReference type="EMBL" id="KAJ9142460.1"/>
    </source>
</evidence>
<evidence type="ECO:0008006" key="4">
    <source>
        <dbReference type="Google" id="ProtNLM"/>
    </source>
</evidence>
<evidence type="ECO:0000313" key="3">
    <source>
        <dbReference type="Proteomes" id="UP001174694"/>
    </source>
</evidence>
<dbReference type="AlphaFoldDB" id="A0AA38RU31"/>
<proteinExistence type="predicted"/>
<name>A0AA38RU31_9PEZI</name>
<feature type="region of interest" description="Disordered" evidence="1">
    <location>
        <begin position="1"/>
        <end position="43"/>
    </location>
</feature>
<sequence length="496" mass="54345">MSVTRGTTFASDEVTPGNEVTTGPDGQGGVVDLGPRASDVAGGGTDRAAYHHIATTVAQVAVSSSAAEVTDAILAATPADPVAHHFTASNLPRVLSPIYSEASDEPPRSVPFHRDSDLFIRAKDENGNGVLLEVVSFSLAAVSNVFRTMVWGSEHLRPEHGAWIIELNDNAKALRILMRLIHYQFSSRDIPDKPTQDDLYHITTVAHKYELDNLLIPFAKDWNLCHHRHIVSNDKLCGKHEMIDRALWTCWKLADLRTFKTLVRQVALIATVQIDGTLLDASGTPWKDSQLPHQVLDLMADFRAKAVQTVLNGIREPVESLMMGDHGSNGRYCHGKEHREECNAMLLGSVIAGLIKKNIWPIPDSRTYQGSALGLIERVSDLGIKTFNIPGKRPHEQPHSSCGFGLKSLVSEVQDEEAELPLPDCVVKYMELRGKVLRTFDECAFAPYRSQAQVSKMTAEVEGMNIGLQLGEYESNSGQGKGTAVMDLEHGAAYLA</sequence>
<accession>A0AA38RU31</accession>
<protein>
    <recommendedName>
        <fullName evidence="4">BTB domain-containing protein</fullName>
    </recommendedName>
</protein>
<gene>
    <name evidence="2" type="ORF">NKR23_g7186</name>
</gene>